<dbReference type="GO" id="GO:0001018">
    <property type="term" value="F:mitochondrial promoter sequence-specific DNA binding"/>
    <property type="evidence" value="ECO:0007669"/>
    <property type="project" value="TreeGrafter"/>
</dbReference>
<dbReference type="InterPro" id="IPR029262">
    <property type="entry name" value="RPOL_N"/>
</dbReference>
<organism evidence="13 14">
    <name type="scientific">Phaeomoniella chlamydospora</name>
    <name type="common">Phaeoacremonium chlamydosporum</name>
    <dbReference type="NCBI Taxonomy" id="158046"/>
    <lineage>
        <taxon>Eukaryota</taxon>
        <taxon>Fungi</taxon>
        <taxon>Dikarya</taxon>
        <taxon>Ascomycota</taxon>
        <taxon>Pezizomycotina</taxon>
        <taxon>Eurotiomycetes</taxon>
        <taxon>Chaetothyriomycetidae</taxon>
        <taxon>Phaeomoniellales</taxon>
        <taxon>Phaeomoniellaceae</taxon>
        <taxon>Phaeomoniella</taxon>
    </lineage>
</organism>
<dbReference type="EMBL" id="LCWF01000050">
    <property type="protein sequence ID" value="KKY25048.1"/>
    <property type="molecule type" value="Genomic_DNA"/>
</dbReference>
<evidence type="ECO:0000313" key="13">
    <source>
        <dbReference type="EMBL" id="KKY25048.1"/>
    </source>
</evidence>
<evidence type="ECO:0000256" key="6">
    <source>
        <dbReference type="ARBA" id="ARBA00022695"/>
    </source>
</evidence>
<dbReference type="Pfam" id="PF14700">
    <property type="entry name" value="RPOL_N"/>
    <property type="match status" value="1"/>
</dbReference>
<dbReference type="InterPro" id="IPR043502">
    <property type="entry name" value="DNA/RNA_pol_sf"/>
</dbReference>
<dbReference type="GO" id="GO:0006390">
    <property type="term" value="P:mitochondrial transcription"/>
    <property type="evidence" value="ECO:0007669"/>
    <property type="project" value="TreeGrafter"/>
</dbReference>
<evidence type="ECO:0000256" key="5">
    <source>
        <dbReference type="ARBA" id="ARBA00022679"/>
    </source>
</evidence>
<keyword evidence="14" id="KW-1185">Reference proteome</keyword>
<dbReference type="Gene3D" id="1.10.287.280">
    <property type="match status" value="1"/>
</dbReference>
<evidence type="ECO:0000256" key="4">
    <source>
        <dbReference type="ARBA" id="ARBA00022478"/>
    </source>
</evidence>
<evidence type="ECO:0000256" key="7">
    <source>
        <dbReference type="ARBA" id="ARBA00022946"/>
    </source>
</evidence>
<evidence type="ECO:0000313" key="14">
    <source>
        <dbReference type="Proteomes" id="UP000053317"/>
    </source>
</evidence>
<gene>
    <name evidence="13" type="ORF">UCRPC4_g02105</name>
</gene>
<dbReference type="Proteomes" id="UP000053317">
    <property type="component" value="Unassembled WGS sequence"/>
</dbReference>
<dbReference type="Pfam" id="PF00940">
    <property type="entry name" value="RNA_pol"/>
    <property type="match status" value="1"/>
</dbReference>
<name>A0A0G2GNR3_PHACM</name>
<dbReference type="SMART" id="SM01311">
    <property type="entry name" value="RPOL_N"/>
    <property type="match status" value="1"/>
</dbReference>
<dbReference type="FunFam" id="1.10.287.280:FF:000001">
    <property type="entry name" value="DNA-directed RNA polymerase"/>
    <property type="match status" value="1"/>
</dbReference>
<dbReference type="Gene3D" id="1.10.1320.10">
    <property type="entry name" value="DNA-directed RNA polymerase, N-terminal domain"/>
    <property type="match status" value="1"/>
</dbReference>
<dbReference type="PROSITE" id="PS00900">
    <property type="entry name" value="RNA_POL_PHAGE_1"/>
    <property type="match status" value="1"/>
</dbReference>
<evidence type="ECO:0000259" key="12">
    <source>
        <dbReference type="SMART" id="SM01311"/>
    </source>
</evidence>
<dbReference type="GO" id="GO:0003899">
    <property type="term" value="F:DNA-directed RNA polymerase activity"/>
    <property type="evidence" value="ECO:0007669"/>
    <property type="project" value="UniProtKB-EC"/>
</dbReference>
<dbReference type="PANTHER" id="PTHR10102:SF0">
    <property type="entry name" value="DNA-DIRECTED RNA POLYMERASE, MITOCHONDRIAL"/>
    <property type="match status" value="1"/>
</dbReference>
<sequence length="1461" mass="165571">MLQHSARRKVVQQYLRRSVDQLYLPWLCPAFYRGSGQRPRQIQTLPSSATLLRTSSPPSAKPIQQQSQSRELASVASEPFSYPTDDQYIPFSTIGRFSSNPYDVPQLYDASKLLMLDNPLAAEEIRLRRGVGGEIGGSESEVLATFQACLHVGRFERAEALLAQRLAPALKHRLEDLVTINHQYIRSLSQNVEIYRKEDEYRRLANWVEKGMDKLDIKQDGLSYAILLRSVILMLDGAERNRKIKKIWKSVEREQQEADVIGAGALTDTDLNILSGTYPEGVSRFIQRYNKNETPELEPLWGIDSDIDVHHDAEVATARSNPNPVRSVAQRGVGLRYLQESMISLSEPIELKPWLTAEENERQILRQRQEQLETTAVDAALRRWREERGTPEQSHQTPKMGPFLADWQGQLESRIRDEIRLIDEAEKTTKRSPDEKVRLEYGPFLRLVSPEKLAGVTIVTFLTLMSKVGTGVDLKLGNTIINIGRAVHMEAIVSSLSESTRKRKDQKDKDHSFVRYVDAIIKNEGAQALWKIRRRLREEKAASDSDTPLSATHWSNVTYAKVGGILAQLFMDIAKVKVTLKDEDTNKMMTFYQPAFQKTYKYELGKRIAFISMHTKVEERLRTDPAPAFIVKHLPMLCPPKPWTGFYEGGYYKTSVPMIRVKNSVDRQRKYVDVAASRGDLDSFFAGLDVLGRTSWKVNPDVYHVMLEAWNSGEAIANLAPAEYKVPQPPKPADWSDVNARKKWYNDFRRWDNEKTGLHSERCFQNLQMEMAQNFLNEKFYLPHNADFRGRAYPIAPYLNQMGADNARGLLLFGEGRPLGVEGLRWMKIHLANVFGYDKASLSEREQFATDHLDSIRDSVENPLSGKRWWLEAEDPWQCLAACFELVHALDSPNPEEYVSHLPVHQDGSCNGLQHYAALGGDLVGAQQVNLEPGDRPSDVYTGVAELIKADIAKEAAEGRKIAKLLHGKIKRKIVKQTVMTNVYGVTFLGAVRQVKKQLEAHYPEMAKAGSIPVSGLCAAYIARKIFNALGTIFTGAHHIQFWLGDCASRISASLTPEQVKVLCEKAESPEGLEDKKMVKSIKKTPEKHFRSGVTWTTPLNLTVVQPYRQVQTTMVQTAFQQVMVKDPRSSDTIDKRRQLQAFPPNFVHSLDATHMILSALRCDAEGLSFSAVHDSFWTHAAGVNEMNRLLRDAFVQMHSEDVIGRLATEFKLRYSRHLFRASIKPGASPLRTKIDAWRRQFKQEKSLAAADLSLEELKLEVKRQELLRSEDPEEVALGKKMVTPASIFDDCDGEQYLQTQKSLGETALGHIPETAPQQIIEDALNPATTDPSVHVDMETSIAPIVSAGSDNSELIGNDDSKQQPRSYVQQKRDLSLRDQILLDLGIPRDRELSDGEVLLVEMMEEARVEAKATEERKKVESVKSRAAKRMHIWLPLRLAEVPKRGEWDVTRLKQSDYFFS</sequence>
<keyword evidence="6 11" id="KW-0548">Nucleotidyltransferase</keyword>
<dbReference type="EC" id="2.7.7.6" evidence="11"/>
<comment type="subcellular location">
    <subcellularLocation>
        <location evidence="2">Mitochondrion</location>
    </subcellularLocation>
</comment>
<keyword evidence="7" id="KW-0809">Transit peptide</keyword>
<dbReference type="SUPFAM" id="SSF56672">
    <property type="entry name" value="DNA/RNA polymerases"/>
    <property type="match status" value="1"/>
</dbReference>
<proteinExistence type="inferred from homology"/>
<dbReference type="InterPro" id="IPR024075">
    <property type="entry name" value="DNA-dir_RNA_pol_helix_hairp_sf"/>
</dbReference>
<evidence type="ECO:0000256" key="11">
    <source>
        <dbReference type="RuleBase" id="RU003805"/>
    </source>
</evidence>
<dbReference type="Gene3D" id="1.10.287.260">
    <property type="match status" value="1"/>
</dbReference>
<evidence type="ECO:0000256" key="9">
    <source>
        <dbReference type="ARBA" id="ARBA00023163"/>
    </source>
</evidence>
<comment type="function">
    <text evidence="1 11">DNA-dependent RNA polymerase catalyzes the transcription of DNA into RNA using the four ribonucleoside triphosphates as substrates.</text>
</comment>
<dbReference type="InterPro" id="IPR046950">
    <property type="entry name" value="DNA-dir_Rpol_C_phage-type"/>
</dbReference>
<evidence type="ECO:0000256" key="1">
    <source>
        <dbReference type="ARBA" id="ARBA00004026"/>
    </source>
</evidence>
<dbReference type="InterPro" id="IPR002092">
    <property type="entry name" value="DNA-dir_Rpol_phage-type"/>
</dbReference>
<dbReference type="PANTHER" id="PTHR10102">
    <property type="entry name" value="DNA-DIRECTED RNA POLYMERASE, MITOCHONDRIAL"/>
    <property type="match status" value="1"/>
</dbReference>
<accession>A0A0G2GNR3</accession>
<comment type="similarity">
    <text evidence="3 11">Belongs to the phage and mitochondrial RNA polymerase family.</text>
</comment>
<dbReference type="PROSITE" id="PS00489">
    <property type="entry name" value="RNA_POL_PHAGE_2"/>
    <property type="match status" value="1"/>
</dbReference>
<keyword evidence="5 11" id="KW-0808">Transferase</keyword>
<dbReference type="InterPro" id="IPR037159">
    <property type="entry name" value="RNA_POL_N_sf"/>
</dbReference>
<dbReference type="GO" id="GO:0034245">
    <property type="term" value="C:mitochondrial DNA-directed RNA polymerase complex"/>
    <property type="evidence" value="ECO:0007669"/>
    <property type="project" value="TreeGrafter"/>
</dbReference>
<keyword evidence="4 11" id="KW-0240">DNA-directed RNA polymerase</keyword>
<comment type="caution">
    <text evidence="13">The sequence shown here is derived from an EMBL/GenBank/DDBJ whole genome shotgun (WGS) entry which is preliminary data.</text>
</comment>
<comment type="catalytic activity">
    <reaction evidence="10 11">
        <text>RNA(n) + a ribonucleoside 5'-triphosphate = RNA(n+1) + diphosphate</text>
        <dbReference type="Rhea" id="RHEA:21248"/>
        <dbReference type="Rhea" id="RHEA-COMP:14527"/>
        <dbReference type="Rhea" id="RHEA-COMP:17342"/>
        <dbReference type="ChEBI" id="CHEBI:33019"/>
        <dbReference type="ChEBI" id="CHEBI:61557"/>
        <dbReference type="ChEBI" id="CHEBI:140395"/>
        <dbReference type="EC" id="2.7.7.6"/>
    </reaction>
</comment>
<dbReference type="FunFam" id="1.10.150.20:FF:000041">
    <property type="entry name" value="DNA-directed RNA polymerase"/>
    <property type="match status" value="1"/>
</dbReference>
<evidence type="ECO:0000256" key="8">
    <source>
        <dbReference type="ARBA" id="ARBA00023128"/>
    </source>
</evidence>
<evidence type="ECO:0000256" key="10">
    <source>
        <dbReference type="ARBA" id="ARBA00048552"/>
    </source>
</evidence>
<keyword evidence="9 11" id="KW-0804">Transcription</keyword>
<dbReference type="Gene3D" id="1.10.150.20">
    <property type="entry name" value="5' to 3' exonuclease, C-terminal subdomain"/>
    <property type="match status" value="1"/>
</dbReference>
<evidence type="ECO:0000256" key="3">
    <source>
        <dbReference type="ARBA" id="ARBA00009493"/>
    </source>
</evidence>
<dbReference type="OrthoDB" id="276422at2759"/>
<reference evidence="13 14" key="1">
    <citation type="submission" date="2015-05" db="EMBL/GenBank/DDBJ databases">
        <title>Distinctive expansion of gene families associated with plant cell wall degradation and secondary metabolism in the genomes of grapevine trunk pathogens.</title>
        <authorList>
            <person name="Lawrence D.P."/>
            <person name="Travadon R."/>
            <person name="Rolshausen P.E."/>
            <person name="Baumgartner K."/>
        </authorList>
    </citation>
    <scope>NUCLEOTIDE SEQUENCE [LARGE SCALE GENOMIC DNA]</scope>
    <source>
        <strain evidence="13">UCRPC4</strain>
    </source>
</reference>
<feature type="domain" description="DNA-directed RNA polymerase N-terminal" evidence="12">
    <location>
        <begin position="367"/>
        <end position="693"/>
    </location>
</feature>
<reference evidence="13 14" key="2">
    <citation type="submission" date="2015-05" db="EMBL/GenBank/DDBJ databases">
        <authorList>
            <person name="Morales-Cruz A."/>
            <person name="Amrine K.C."/>
            <person name="Cantu D."/>
        </authorList>
    </citation>
    <scope>NUCLEOTIDE SEQUENCE [LARGE SCALE GENOMIC DNA]</scope>
    <source>
        <strain evidence="13">UCRPC4</strain>
    </source>
</reference>
<keyword evidence="8" id="KW-0496">Mitochondrion</keyword>
<protein>
    <recommendedName>
        <fullName evidence="11">DNA-directed RNA polymerase</fullName>
        <ecNumber evidence="11">2.7.7.6</ecNumber>
    </recommendedName>
</protein>
<evidence type="ECO:0000256" key="2">
    <source>
        <dbReference type="ARBA" id="ARBA00004173"/>
    </source>
</evidence>